<proteinExistence type="predicted"/>
<evidence type="ECO:0000313" key="5">
    <source>
        <dbReference type="EMBL" id="KXZ49138.1"/>
    </source>
</evidence>
<evidence type="ECO:0000256" key="4">
    <source>
        <dbReference type="SAM" id="MobiDB-lite"/>
    </source>
</evidence>
<evidence type="ECO:0000256" key="3">
    <source>
        <dbReference type="ARBA" id="ARBA00022640"/>
    </source>
</evidence>
<keyword evidence="6" id="KW-1185">Reference proteome</keyword>
<dbReference type="EMBL" id="LSYV01000024">
    <property type="protein sequence ID" value="KXZ49138.1"/>
    <property type="molecule type" value="Genomic_DNA"/>
</dbReference>
<dbReference type="InterPro" id="IPR022796">
    <property type="entry name" value="Chloroa_b-bind"/>
</dbReference>
<feature type="region of interest" description="Disordered" evidence="4">
    <location>
        <begin position="28"/>
        <end position="47"/>
    </location>
</feature>
<feature type="compositionally biased region" description="Low complexity" evidence="4">
    <location>
        <begin position="31"/>
        <end position="47"/>
    </location>
</feature>
<keyword evidence="3" id="KW-0934">Plastid</keyword>
<accession>A0A150GH17</accession>
<comment type="subcellular location">
    <subcellularLocation>
        <location evidence="1">Plastid</location>
        <location evidence="1">Chloroplast</location>
    </subcellularLocation>
</comment>
<dbReference type="AlphaFoldDB" id="A0A150GH17"/>
<evidence type="ECO:0000256" key="2">
    <source>
        <dbReference type="ARBA" id="ARBA00022528"/>
    </source>
</evidence>
<dbReference type="OrthoDB" id="513190at2759"/>
<dbReference type="Pfam" id="PF00504">
    <property type="entry name" value="Chloroa_b-bind"/>
    <property type="match status" value="1"/>
</dbReference>
<dbReference type="SUPFAM" id="SSF103511">
    <property type="entry name" value="Chlorophyll a-b binding protein"/>
    <property type="match status" value="1"/>
</dbReference>
<evidence type="ECO:0000313" key="6">
    <source>
        <dbReference type="Proteomes" id="UP000075714"/>
    </source>
</evidence>
<reference evidence="6" key="1">
    <citation type="journal article" date="2016" name="Nat. Commun.">
        <title>The Gonium pectorale genome demonstrates co-option of cell cycle regulation during the evolution of multicellularity.</title>
        <authorList>
            <person name="Hanschen E.R."/>
            <person name="Marriage T.N."/>
            <person name="Ferris P.J."/>
            <person name="Hamaji T."/>
            <person name="Toyoda A."/>
            <person name="Fujiyama A."/>
            <person name="Neme R."/>
            <person name="Noguchi H."/>
            <person name="Minakuchi Y."/>
            <person name="Suzuki M."/>
            <person name="Kawai-Toyooka H."/>
            <person name="Smith D.R."/>
            <person name="Sparks H."/>
            <person name="Anderson J."/>
            <person name="Bakaric R."/>
            <person name="Luria V."/>
            <person name="Karger A."/>
            <person name="Kirschner M.W."/>
            <person name="Durand P.M."/>
            <person name="Michod R.E."/>
            <person name="Nozaki H."/>
            <person name="Olson B.J."/>
        </authorList>
    </citation>
    <scope>NUCLEOTIDE SEQUENCE [LARGE SCALE GENOMIC DNA]</scope>
    <source>
        <strain evidence="6">NIES-2863</strain>
    </source>
</reference>
<name>A0A150GH17_GONPE</name>
<sequence length="202" mass="21373">MAMAIKFNSLRAVRPAAAKPRRSLVCRAEAEAPASSSAPSSSPKAPEWVPEQAGPVLAFLDSTDFKLQDSEEYKKYLAPYVESELFKQSTGWKQLPETINGRAAMLGFVAAAGAELLGSGSVLAQLSAAPQPVLLVLALVVASSAIPIYKGTQGDYLNALRDTYSVPEGVFTEANERVHGRLAMVGLAGLLAVEMLLGRALL</sequence>
<dbReference type="GO" id="GO:0009507">
    <property type="term" value="C:chloroplast"/>
    <property type="evidence" value="ECO:0007669"/>
    <property type="project" value="UniProtKB-SubCell"/>
</dbReference>
<organism evidence="5 6">
    <name type="scientific">Gonium pectorale</name>
    <name type="common">Green alga</name>
    <dbReference type="NCBI Taxonomy" id="33097"/>
    <lineage>
        <taxon>Eukaryota</taxon>
        <taxon>Viridiplantae</taxon>
        <taxon>Chlorophyta</taxon>
        <taxon>core chlorophytes</taxon>
        <taxon>Chlorophyceae</taxon>
        <taxon>CS clade</taxon>
        <taxon>Chlamydomonadales</taxon>
        <taxon>Volvocaceae</taxon>
        <taxon>Gonium</taxon>
    </lineage>
</organism>
<comment type="caution">
    <text evidence="5">The sequence shown here is derived from an EMBL/GenBank/DDBJ whole genome shotgun (WGS) entry which is preliminary data.</text>
</comment>
<dbReference type="Proteomes" id="UP000075714">
    <property type="component" value="Unassembled WGS sequence"/>
</dbReference>
<evidence type="ECO:0000256" key="1">
    <source>
        <dbReference type="ARBA" id="ARBA00004229"/>
    </source>
</evidence>
<gene>
    <name evidence="5" type="ORF">GPECTOR_23g66</name>
</gene>
<protein>
    <submittedName>
        <fullName evidence="5">Uncharacterized protein</fullName>
    </submittedName>
</protein>
<keyword evidence="2" id="KW-0150">Chloroplast</keyword>